<gene>
    <name evidence="2" type="ORF">BLA29_013758</name>
</gene>
<feature type="non-terminal residue" evidence="2">
    <location>
        <position position="1"/>
    </location>
</feature>
<evidence type="ECO:0000259" key="1">
    <source>
        <dbReference type="PROSITE" id="PS50835"/>
    </source>
</evidence>
<dbReference type="Gene3D" id="2.60.40.10">
    <property type="entry name" value="Immunoglobulins"/>
    <property type="match status" value="1"/>
</dbReference>
<evidence type="ECO:0000313" key="2">
    <source>
        <dbReference type="EMBL" id="OTF77345.1"/>
    </source>
</evidence>
<evidence type="ECO:0000313" key="3">
    <source>
        <dbReference type="Proteomes" id="UP000194236"/>
    </source>
</evidence>
<dbReference type="EMBL" id="MUJZ01033082">
    <property type="protein sequence ID" value="OTF77345.1"/>
    <property type="molecule type" value="Genomic_DNA"/>
</dbReference>
<dbReference type="PANTHER" id="PTHR23278:SF19">
    <property type="entry name" value="OBSCURIN"/>
    <property type="match status" value="1"/>
</dbReference>
<protein>
    <recommendedName>
        <fullName evidence="1">Ig-like domain-containing protein</fullName>
    </recommendedName>
</protein>
<dbReference type="InterPro" id="IPR036179">
    <property type="entry name" value="Ig-like_dom_sf"/>
</dbReference>
<dbReference type="Proteomes" id="UP000194236">
    <property type="component" value="Unassembled WGS sequence"/>
</dbReference>
<dbReference type="AlphaFoldDB" id="A0A1Y3BDV0"/>
<sequence length="113" mass="12974">NTSYNAIINGEIALPCNITSPTFDDGVSLVLWYRDDIATPIYTVDARQSPSLERAQHFLHTDIFDQRATFNLSYPLAFLIIKHLRSNDGGDYRCRVDFRRARTVNRILKLTVI</sequence>
<dbReference type="InterPro" id="IPR013783">
    <property type="entry name" value="Ig-like_fold"/>
</dbReference>
<accession>A0A1Y3BDV0</accession>
<reference evidence="2 3" key="1">
    <citation type="submission" date="2017-03" db="EMBL/GenBank/DDBJ databases">
        <title>Genome Survey of Euroglyphus maynei.</title>
        <authorList>
            <person name="Arlian L.G."/>
            <person name="Morgan M.S."/>
            <person name="Rider S.D."/>
        </authorList>
    </citation>
    <scope>NUCLEOTIDE SEQUENCE [LARGE SCALE GENOMIC DNA]</scope>
    <source>
        <strain evidence="2">Arlian Lab</strain>
        <tissue evidence="2">Whole body</tissue>
    </source>
</reference>
<keyword evidence="3" id="KW-1185">Reference proteome</keyword>
<dbReference type="InterPro" id="IPR007110">
    <property type="entry name" value="Ig-like_dom"/>
</dbReference>
<feature type="domain" description="Ig-like" evidence="1">
    <location>
        <begin position="1"/>
        <end position="105"/>
    </location>
</feature>
<dbReference type="PROSITE" id="PS50835">
    <property type="entry name" value="IG_LIKE"/>
    <property type="match status" value="1"/>
</dbReference>
<feature type="non-terminal residue" evidence="2">
    <location>
        <position position="113"/>
    </location>
</feature>
<dbReference type="InterPro" id="IPR003599">
    <property type="entry name" value="Ig_sub"/>
</dbReference>
<dbReference type="InterPro" id="IPR013106">
    <property type="entry name" value="Ig_V-set"/>
</dbReference>
<dbReference type="PANTHER" id="PTHR23278">
    <property type="entry name" value="SIDESTEP PROTEIN"/>
    <property type="match status" value="1"/>
</dbReference>
<dbReference type="Pfam" id="PF07686">
    <property type="entry name" value="V-set"/>
    <property type="match status" value="1"/>
</dbReference>
<dbReference type="SUPFAM" id="SSF48726">
    <property type="entry name" value="Immunoglobulin"/>
    <property type="match status" value="1"/>
</dbReference>
<dbReference type="OrthoDB" id="10006996at2759"/>
<proteinExistence type="predicted"/>
<name>A0A1Y3BDV0_EURMA</name>
<organism evidence="2 3">
    <name type="scientific">Euroglyphus maynei</name>
    <name type="common">Mayne's house dust mite</name>
    <dbReference type="NCBI Taxonomy" id="6958"/>
    <lineage>
        <taxon>Eukaryota</taxon>
        <taxon>Metazoa</taxon>
        <taxon>Ecdysozoa</taxon>
        <taxon>Arthropoda</taxon>
        <taxon>Chelicerata</taxon>
        <taxon>Arachnida</taxon>
        <taxon>Acari</taxon>
        <taxon>Acariformes</taxon>
        <taxon>Sarcoptiformes</taxon>
        <taxon>Astigmata</taxon>
        <taxon>Psoroptidia</taxon>
        <taxon>Analgoidea</taxon>
        <taxon>Pyroglyphidae</taxon>
        <taxon>Pyroglyphinae</taxon>
        <taxon>Euroglyphus</taxon>
    </lineage>
</organism>
<comment type="caution">
    <text evidence="2">The sequence shown here is derived from an EMBL/GenBank/DDBJ whole genome shotgun (WGS) entry which is preliminary data.</text>
</comment>
<dbReference type="SMART" id="SM00409">
    <property type="entry name" value="IG"/>
    <property type="match status" value="1"/>
</dbReference>